<dbReference type="EMBL" id="CP155447">
    <property type="protein sequence ID" value="XBH01879.1"/>
    <property type="molecule type" value="Genomic_DNA"/>
</dbReference>
<organism evidence="1">
    <name type="scientific">Singulisphaera sp. Ch08</name>
    <dbReference type="NCBI Taxonomy" id="3120278"/>
    <lineage>
        <taxon>Bacteria</taxon>
        <taxon>Pseudomonadati</taxon>
        <taxon>Planctomycetota</taxon>
        <taxon>Planctomycetia</taxon>
        <taxon>Isosphaerales</taxon>
        <taxon>Isosphaeraceae</taxon>
        <taxon>Singulisphaera</taxon>
    </lineage>
</organism>
<dbReference type="RefSeq" id="WP_406694625.1">
    <property type="nucleotide sequence ID" value="NZ_CP155447.1"/>
</dbReference>
<gene>
    <name evidence="1" type="ORF">V5E97_26525</name>
</gene>
<reference evidence="1" key="1">
    <citation type="submission" date="2024-05" db="EMBL/GenBank/DDBJ databases">
        <title>Planctomycetes of the genus Singulisphaera possess chitinolytic capabilities.</title>
        <authorList>
            <person name="Ivanova A."/>
        </authorList>
    </citation>
    <scope>NUCLEOTIDE SEQUENCE</scope>
    <source>
        <strain evidence="1">Ch08T</strain>
    </source>
</reference>
<name>A0AAU7C9B6_9BACT</name>
<accession>A0AAU7C9B6</accession>
<protein>
    <recommendedName>
        <fullName evidence="2">GNAT family N-acetyltransferase</fullName>
    </recommendedName>
</protein>
<proteinExistence type="predicted"/>
<dbReference type="AlphaFoldDB" id="A0AAU7C9B6"/>
<sequence>MNPGEVRKPHDCLRFIPSRVEGLPEVAEVIVYPDRLELLSAETSLVFRFAEIAQWPRPAWLRKRLFRFGWRPRWLPVGDRDWFHPPRDRFFTFYTEPPITVFLTDEDREMGYGETLFRQVQDVIESGGFATYDLG</sequence>
<evidence type="ECO:0000313" key="1">
    <source>
        <dbReference type="EMBL" id="XBH01879.1"/>
    </source>
</evidence>
<evidence type="ECO:0008006" key="2">
    <source>
        <dbReference type="Google" id="ProtNLM"/>
    </source>
</evidence>